<dbReference type="OrthoDB" id="10267969at2759"/>
<organism evidence="7 8">
    <name type="scientific">Drosophila albomicans</name>
    <name type="common">Fruit fly</name>
    <dbReference type="NCBI Taxonomy" id="7291"/>
    <lineage>
        <taxon>Eukaryota</taxon>
        <taxon>Metazoa</taxon>
        <taxon>Ecdysozoa</taxon>
        <taxon>Arthropoda</taxon>
        <taxon>Hexapoda</taxon>
        <taxon>Insecta</taxon>
        <taxon>Pterygota</taxon>
        <taxon>Neoptera</taxon>
        <taxon>Endopterygota</taxon>
        <taxon>Diptera</taxon>
        <taxon>Brachycera</taxon>
        <taxon>Muscomorpha</taxon>
        <taxon>Ephydroidea</taxon>
        <taxon>Drosophilidae</taxon>
        <taxon>Drosophila</taxon>
    </lineage>
</organism>
<evidence type="ECO:0000256" key="3">
    <source>
        <dbReference type="ARBA" id="ARBA00022692"/>
    </source>
</evidence>
<proteinExistence type="inferred from homology"/>
<accession>A0A6P8WY79</accession>
<evidence type="ECO:0000313" key="7">
    <source>
        <dbReference type="Proteomes" id="UP000515160"/>
    </source>
</evidence>
<dbReference type="GO" id="GO:0061668">
    <property type="term" value="P:mitochondrial ribosome assembly"/>
    <property type="evidence" value="ECO:0007669"/>
    <property type="project" value="TreeGrafter"/>
</dbReference>
<evidence type="ECO:0000256" key="4">
    <source>
        <dbReference type="ARBA" id="ARBA00022989"/>
    </source>
</evidence>
<dbReference type="GO" id="GO:0005739">
    <property type="term" value="C:mitochondrion"/>
    <property type="evidence" value="ECO:0007669"/>
    <property type="project" value="TreeGrafter"/>
</dbReference>
<feature type="transmembrane region" description="Helical" evidence="6">
    <location>
        <begin position="82"/>
        <end position="102"/>
    </location>
</feature>
<dbReference type="InterPro" id="IPR007248">
    <property type="entry name" value="Mpv17_PMP22"/>
</dbReference>
<dbReference type="RefSeq" id="XP_034108746.1">
    <property type="nucleotide sequence ID" value="XM_034252855.2"/>
</dbReference>
<evidence type="ECO:0000256" key="1">
    <source>
        <dbReference type="ARBA" id="ARBA00004141"/>
    </source>
</evidence>
<feature type="transmembrane region" description="Helical" evidence="6">
    <location>
        <begin position="223"/>
        <end position="242"/>
    </location>
</feature>
<keyword evidence="4 6" id="KW-1133">Transmembrane helix</keyword>
<dbReference type="AlphaFoldDB" id="A0A6P8WY79"/>
<evidence type="ECO:0000256" key="6">
    <source>
        <dbReference type="RuleBase" id="RU363053"/>
    </source>
</evidence>
<gene>
    <name evidence="8" type="primary">LOC117570925</name>
</gene>
<dbReference type="GeneID" id="117570925"/>
<dbReference type="Pfam" id="PF04117">
    <property type="entry name" value="Mpv17_PMP22"/>
    <property type="match status" value="1"/>
</dbReference>
<dbReference type="PANTHER" id="PTHR11266:SF81">
    <property type="entry name" value="GH12661P-RELATED"/>
    <property type="match status" value="1"/>
</dbReference>
<protein>
    <submittedName>
        <fullName evidence="8">Mpv17-like protein 2</fullName>
    </submittedName>
</protein>
<dbReference type="GO" id="GO:0016020">
    <property type="term" value="C:membrane"/>
    <property type="evidence" value="ECO:0007669"/>
    <property type="project" value="UniProtKB-SubCell"/>
</dbReference>
<dbReference type="Proteomes" id="UP000515160">
    <property type="component" value="Chromosome 3"/>
</dbReference>
<evidence type="ECO:0000313" key="8">
    <source>
        <dbReference type="RefSeq" id="XP_034108746.1"/>
    </source>
</evidence>
<reference evidence="8" key="1">
    <citation type="submission" date="2025-08" db="UniProtKB">
        <authorList>
            <consortium name="RefSeq"/>
        </authorList>
    </citation>
    <scope>IDENTIFICATION</scope>
    <source>
        <strain evidence="8">15112-1751.03</strain>
        <tissue evidence="8">Whole Adult</tissue>
    </source>
</reference>
<sequence>MSTVMRTLCCRRSAALILQSSCRRIEFPRRTFTVLTKSPRIRFRSDVIRHRFTHGKGETSNDVSFVMVRWTKLIWNKMFGKYLFVTNVLGSGLLMVVGDVIAQEYEYRHGLRQQDRYDGDRMFRMFVAGALQGPLHHYVYNWMDRVMPHRTFRNIVNKILIDQLFMSPACILIFFYTICYMERRTLEQTHHELISKFPYIYLMDWLLWPAAQYVNFRYLETKYRVAFVNVCTALYNVLMSYMKHDFGIDEMFDSSLIISGTNPKETQRSTLAVAENETNVGIATKSKSEN</sequence>
<keyword evidence="3 6" id="KW-0812">Transmembrane</keyword>
<dbReference type="PANTHER" id="PTHR11266">
    <property type="entry name" value="PEROXISOMAL MEMBRANE PROTEIN 2, PXMP2 MPV17"/>
    <property type="match status" value="1"/>
</dbReference>
<keyword evidence="5 6" id="KW-0472">Membrane</keyword>
<keyword evidence="7" id="KW-1185">Reference proteome</keyword>
<evidence type="ECO:0000256" key="2">
    <source>
        <dbReference type="ARBA" id="ARBA00006824"/>
    </source>
</evidence>
<comment type="similarity">
    <text evidence="2 6">Belongs to the peroxisomal membrane protein PXMP2/4 family.</text>
</comment>
<evidence type="ECO:0000256" key="5">
    <source>
        <dbReference type="ARBA" id="ARBA00023136"/>
    </source>
</evidence>
<comment type="subcellular location">
    <subcellularLocation>
        <location evidence="1">Membrane</location>
        <topology evidence="1">Multi-pass membrane protein</topology>
    </subcellularLocation>
</comment>
<feature type="transmembrane region" description="Helical" evidence="6">
    <location>
        <begin position="160"/>
        <end position="181"/>
    </location>
</feature>
<name>A0A6P8WY79_DROAB</name>